<protein>
    <submittedName>
        <fullName evidence="1">Uncharacterized protein</fullName>
    </submittedName>
</protein>
<reference evidence="1" key="2">
    <citation type="journal article" date="2022" name="New Phytol.">
        <title>Evolutionary transition to the ectomycorrhizal habit in the genomes of a hyperdiverse lineage of mushroom-forming fungi.</title>
        <authorList>
            <person name="Looney B."/>
            <person name="Miyauchi S."/>
            <person name="Morin E."/>
            <person name="Drula E."/>
            <person name="Courty P.E."/>
            <person name="Kohler A."/>
            <person name="Kuo A."/>
            <person name="LaButti K."/>
            <person name="Pangilinan J."/>
            <person name="Lipzen A."/>
            <person name="Riley R."/>
            <person name="Andreopoulos W."/>
            <person name="He G."/>
            <person name="Johnson J."/>
            <person name="Nolan M."/>
            <person name="Tritt A."/>
            <person name="Barry K.W."/>
            <person name="Grigoriev I.V."/>
            <person name="Nagy L.G."/>
            <person name="Hibbett D."/>
            <person name="Henrissat B."/>
            <person name="Matheny P.B."/>
            <person name="Labbe J."/>
            <person name="Martin F.M."/>
        </authorList>
    </citation>
    <scope>NUCLEOTIDE SEQUENCE</scope>
    <source>
        <strain evidence="1">HHB10654</strain>
    </source>
</reference>
<gene>
    <name evidence="1" type="ORF">BV25DRAFT_1843726</name>
</gene>
<proteinExistence type="predicted"/>
<comment type="caution">
    <text evidence="1">The sequence shown here is derived from an EMBL/GenBank/DDBJ whole genome shotgun (WGS) entry which is preliminary data.</text>
</comment>
<evidence type="ECO:0000313" key="2">
    <source>
        <dbReference type="Proteomes" id="UP000814140"/>
    </source>
</evidence>
<sequence>MYPKCPVCFELFNEKLDAVVLPCDCLISQKARCPSHCSLPGREEPQYRLRVGDGRSAFLSFEGEDIAGYEAGIERMRASCAAETSQRKKRCRRLKATMSRSARNVQQQQQTIADTWEDLERIQSATRKLEDQVTKLSLEVAAALDTKWSPLGNEADVAVLWTALLQNYDACASLHLCAISLEQVTDE</sequence>
<keyword evidence="2" id="KW-1185">Reference proteome</keyword>
<reference evidence="1" key="1">
    <citation type="submission" date="2021-03" db="EMBL/GenBank/DDBJ databases">
        <authorList>
            <consortium name="DOE Joint Genome Institute"/>
            <person name="Ahrendt S."/>
            <person name="Looney B.P."/>
            <person name="Miyauchi S."/>
            <person name="Morin E."/>
            <person name="Drula E."/>
            <person name="Courty P.E."/>
            <person name="Chicoki N."/>
            <person name="Fauchery L."/>
            <person name="Kohler A."/>
            <person name="Kuo A."/>
            <person name="Labutti K."/>
            <person name="Pangilinan J."/>
            <person name="Lipzen A."/>
            <person name="Riley R."/>
            <person name="Andreopoulos W."/>
            <person name="He G."/>
            <person name="Johnson J."/>
            <person name="Barry K.W."/>
            <person name="Grigoriev I.V."/>
            <person name="Nagy L."/>
            <person name="Hibbett D."/>
            <person name="Henrissat B."/>
            <person name="Matheny P.B."/>
            <person name="Labbe J."/>
            <person name="Martin F."/>
        </authorList>
    </citation>
    <scope>NUCLEOTIDE SEQUENCE</scope>
    <source>
        <strain evidence="1">HHB10654</strain>
    </source>
</reference>
<name>A0ACB8SF07_9AGAM</name>
<dbReference type="Proteomes" id="UP000814140">
    <property type="component" value="Unassembled WGS sequence"/>
</dbReference>
<accession>A0ACB8SF07</accession>
<organism evidence="1 2">
    <name type="scientific">Artomyces pyxidatus</name>
    <dbReference type="NCBI Taxonomy" id="48021"/>
    <lineage>
        <taxon>Eukaryota</taxon>
        <taxon>Fungi</taxon>
        <taxon>Dikarya</taxon>
        <taxon>Basidiomycota</taxon>
        <taxon>Agaricomycotina</taxon>
        <taxon>Agaricomycetes</taxon>
        <taxon>Russulales</taxon>
        <taxon>Auriscalpiaceae</taxon>
        <taxon>Artomyces</taxon>
    </lineage>
</organism>
<evidence type="ECO:0000313" key="1">
    <source>
        <dbReference type="EMBL" id="KAI0054346.1"/>
    </source>
</evidence>
<dbReference type="EMBL" id="MU277492">
    <property type="protein sequence ID" value="KAI0054346.1"/>
    <property type="molecule type" value="Genomic_DNA"/>
</dbReference>